<keyword evidence="2" id="KW-0697">Rotamase</keyword>
<reference evidence="4 5" key="1">
    <citation type="submission" date="2019-07" db="EMBL/GenBank/DDBJ databases">
        <title>De Novo Assembly of kiwifruit Actinidia rufa.</title>
        <authorList>
            <person name="Sugita-Konishi S."/>
            <person name="Sato K."/>
            <person name="Mori E."/>
            <person name="Abe Y."/>
            <person name="Kisaki G."/>
            <person name="Hamano K."/>
            <person name="Suezawa K."/>
            <person name="Otani M."/>
            <person name="Fukuda T."/>
            <person name="Manabe T."/>
            <person name="Gomi K."/>
            <person name="Tabuchi M."/>
            <person name="Akimitsu K."/>
            <person name="Kataoka I."/>
        </authorList>
    </citation>
    <scope>NUCLEOTIDE SEQUENCE [LARGE SCALE GENOMIC DNA]</scope>
    <source>
        <strain evidence="5">cv. Fuchu</strain>
    </source>
</reference>
<evidence type="ECO:0000313" key="5">
    <source>
        <dbReference type="Proteomes" id="UP000585474"/>
    </source>
</evidence>
<evidence type="ECO:0000259" key="3">
    <source>
        <dbReference type="PROSITE" id="PS50072"/>
    </source>
</evidence>
<comment type="function">
    <text evidence="2">PPIases accelerate the folding of proteins. It catalyzes the cis-trans isomerization of proline imidic peptide bonds in oligopeptides.</text>
</comment>
<dbReference type="AlphaFoldDB" id="A0A7J0F7M2"/>
<dbReference type="Gene3D" id="2.40.100.10">
    <property type="entry name" value="Cyclophilin-like"/>
    <property type="match status" value="1"/>
</dbReference>
<dbReference type="GO" id="GO:0005737">
    <property type="term" value="C:cytoplasm"/>
    <property type="evidence" value="ECO:0007669"/>
    <property type="project" value="TreeGrafter"/>
</dbReference>
<organism evidence="4 5">
    <name type="scientific">Actinidia rufa</name>
    <dbReference type="NCBI Taxonomy" id="165716"/>
    <lineage>
        <taxon>Eukaryota</taxon>
        <taxon>Viridiplantae</taxon>
        <taxon>Streptophyta</taxon>
        <taxon>Embryophyta</taxon>
        <taxon>Tracheophyta</taxon>
        <taxon>Spermatophyta</taxon>
        <taxon>Magnoliopsida</taxon>
        <taxon>eudicotyledons</taxon>
        <taxon>Gunneridae</taxon>
        <taxon>Pentapetalae</taxon>
        <taxon>asterids</taxon>
        <taxon>Ericales</taxon>
        <taxon>Actinidiaceae</taxon>
        <taxon>Actinidia</taxon>
    </lineage>
</organism>
<dbReference type="GO" id="GO:0003755">
    <property type="term" value="F:peptidyl-prolyl cis-trans isomerase activity"/>
    <property type="evidence" value="ECO:0007669"/>
    <property type="project" value="UniProtKB-UniRule"/>
</dbReference>
<dbReference type="PANTHER" id="PTHR11071">
    <property type="entry name" value="PEPTIDYL-PROLYL CIS-TRANS ISOMERASE"/>
    <property type="match status" value="1"/>
</dbReference>
<dbReference type="InterPro" id="IPR029000">
    <property type="entry name" value="Cyclophilin-like_dom_sf"/>
</dbReference>
<gene>
    <name evidence="4" type="ORF">Acr_09g0010290</name>
</gene>
<dbReference type="GO" id="GO:0016018">
    <property type="term" value="F:cyclosporin A binding"/>
    <property type="evidence" value="ECO:0007669"/>
    <property type="project" value="TreeGrafter"/>
</dbReference>
<dbReference type="GO" id="GO:0006457">
    <property type="term" value="P:protein folding"/>
    <property type="evidence" value="ECO:0007669"/>
    <property type="project" value="TreeGrafter"/>
</dbReference>
<proteinExistence type="inferred from homology"/>
<comment type="caution">
    <text evidence="4">The sequence shown here is derived from an EMBL/GenBank/DDBJ whole genome shotgun (WGS) entry which is preliminary data.</text>
</comment>
<comment type="catalytic activity">
    <reaction evidence="2">
        <text>[protein]-peptidylproline (omega=180) = [protein]-peptidylproline (omega=0)</text>
        <dbReference type="Rhea" id="RHEA:16237"/>
        <dbReference type="Rhea" id="RHEA-COMP:10747"/>
        <dbReference type="Rhea" id="RHEA-COMP:10748"/>
        <dbReference type="ChEBI" id="CHEBI:83833"/>
        <dbReference type="ChEBI" id="CHEBI:83834"/>
        <dbReference type="EC" id="5.2.1.8"/>
    </reaction>
</comment>
<dbReference type="FunFam" id="2.40.100.10:FF:000091">
    <property type="entry name" value="Peptidyl-prolyl cis-trans isomerase"/>
    <property type="match status" value="1"/>
</dbReference>
<keyword evidence="5" id="KW-1185">Reference proteome</keyword>
<keyword evidence="2 4" id="KW-0413">Isomerase</keyword>
<dbReference type="PROSITE" id="PS50072">
    <property type="entry name" value="CSA_PPIASE_2"/>
    <property type="match status" value="1"/>
</dbReference>
<sequence length="253" mass="27792">MHCRLLSLSTTFVPLPLITTTHPHSPSHHIGTVKQQIKFEFASLIAPSSHQPPRRIVIGLYGEVIVKTVGLYAQVFGFPSSQVTWLCNTDRKMRYGCDTYGCNDAAKLGKKGYGYGYDTLAWQECQRKALHYKGTPFHRIIPGPACICNSAVFPGVVVMVNSGPDSNVLHFFITTVKACWLDGEHVIFGKAIEGMDTVYAIEGETGTYNGKPMKKVTIADSGEIPKTKSEWEDGSRNSTECLVKLTTDPSDCG</sequence>
<evidence type="ECO:0000256" key="1">
    <source>
        <dbReference type="ARBA" id="ARBA00007365"/>
    </source>
</evidence>
<accession>A0A7J0F7M2</accession>
<dbReference type="EMBL" id="BJWL01000009">
    <property type="protein sequence ID" value="GFY94583.1"/>
    <property type="molecule type" value="Genomic_DNA"/>
</dbReference>
<dbReference type="SUPFAM" id="SSF50891">
    <property type="entry name" value="Cyclophilin-like"/>
    <property type="match status" value="1"/>
</dbReference>
<protein>
    <recommendedName>
        <fullName evidence="2">Peptidyl-prolyl cis-trans isomerase</fullName>
        <shortName evidence="2">PPIase</shortName>
        <ecNumber evidence="2">5.2.1.8</ecNumber>
    </recommendedName>
</protein>
<name>A0A7J0F7M2_9ERIC</name>
<dbReference type="InterPro" id="IPR002130">
    <property type="entry name" value="Cyclophilin-type_PPIase_dom"/>
</dbReference>
<dbReference type="Pfam" id="PF00160">
    <property type="entry name" value="Pro_isomerase"/>
    <property type="match status" value="1"/>
</dbReference>
<comment type="similarity">
    <text evidence="1 2">Belongs to the cyclophilin-type PPIase family.</text>
</comment>
<evidence type="ECO:0000256" key="2">
    <source>
        <dbReference type="RuleBase" id="RU363019"/>
    </source>
</evidence>
<dbReference type="EC" id="5.2.1.8" evidence="2"/>
<dbReference type="PANTHER" id="PTHR11071:SF449">
    <property type="entry name" value="PEPTIDYL-PROLYL CIS-TRANS ISOMERASE CYP21-1"/>
    <property type="match status" value="1"/>
</dbReference>
<dbReference type="PRINTS" id="PR00153">
    <property type="entry name" value="CSAPPISMRASE"/>
</dbReference>
<evidence type="ECO:0000313" key="4">
    <source>
        <dbReference type="EMBL" id="GFY94583.1"/>
    </source>
</evidence>
<feature type="domain" description="PPIase cyclophilin-type" evidence="3">
    <location>
        <begin position="48"/>
        <end position="223"/>
    </location>
</feature>
<dbReference type="Proteomes" id="UP000585474">
    <property type="component" value="Unassembled WGS sequence"/>
</dbReference>